<accession>A0A2I1HUX9</accession>
<protein>
    <submittedName>
        <fullName evidence="2">Uncharacterized protein</fullName>
    </submittedName>
</protein>
<dbReference type="AlphaFoldDB" id="A0A2I1HUX9"/>
<evidence type="ECO:0000313" key="3">
    <source>
        <dbReference type="Proteomes" id="UP000234323"/>
    </source>
</evidence>
<feature type="region of interest" description="Disordered" evidence="1">
    <location>
        <begin position="1"/>
        <end position="56"/>
    </location>
</feature>
<sequence>MEITFSAPRSNKDKEENKEENKGKSQEISETGRITLSTSRPNLSMDNYNKTQSPHT</sequence>
<feature type="compositionally biased region" description="Polar residues" evidence="1">
    <location>
        <begin position="28"/>
        <end position="56"/>
    </location>
</feature>
<evidence type="ECO:0000313" key="2">
    <source>
        <dbReference type="EMBL" id="PKY62669.1"/>
    </source>
</evidence>
<gene>
    <name evidence="2" type="ORF">RhiirA4_489567</name>
</gene>
<feature type="non-terminal residue" evidence="2">
    <location>
        <position position="56"/>
    </location>
</feature>
<feature type="compositionally biased region" description="Basic and acidic residues" evidence="1">
    <location>
        <begin position="10"/>
        <end position="27"/>
    </location>
</feature>
<name>A0A2I1HUX9_9GLOM</name>
<organism evidence="2 3">
    <name type="scientific">Rhizophagus irregularis</name>
    <dbReference type="NCBI Taxonomy" id="588596"/>
    <lineage>
        <taxon>Eukaryota</taxon>
        <taxon>Fungi</taxon>
        <taxon>Fungi incertae sedis</taxon>
        <taxon>Mucoromycota</taxon>
        <taxon>Glomeromycotina</taxon>
        <taxon>Glomeromycetes</taxon>
        <taxon>Glomerales</taxon>
        <taxon>Glomeraceae</taxon>
        <taxon>Rhizophagus</taxon>
    </lineage>
</organism>
<comment type="caution">
    <text evidence="2">The sequence shown here is derived from an EMBL/GenBank/DDBJ whole genome shotgun (WGS) entry which is preliminary data.</text>
</comment>
<keyword evidence="3" id="KW-1185">Reference proteome</keyword>
<proteinExistence type="predicted"/>
<dbReference type="Proteomes" id="UP000234323">
    <property type="component" value="Unassembled WGS sequence"/>
</dbReference>
<reference evidence="2 3" key="1">
    <citation type="submission" date="2015-10" db="EMBL/GenBank/DDBJ databases">
        <title>Genome analyses suggest a sexual origin of heterokaryosis in a supposedly ancient asexual fungus.</title>
        <authorList>
            <person name="Ropars J."/>
            <person name="Sedzielewska K."/>
            <person name="Noel J."/>
            <person name="Charron P."/>
            <person name="Farinelli L."/>
            <person name="Marton T."/>
            <person name="Kruger M."/>
            <person name="Pelin A."/>
            <person name="Brachmann A."/>
            <person name="Corradi N."/>
        </authorList>
    </citation>
    <scope>NUCLEOTIDE SEQUENCE [LARGE SCALE GENOMIC DNA]</scope>
    <source>
        <strain evidence="2 3">A4</strain>
    </source>
</reference>
<dbReference type="EMBL" id="LLXI01007690">
    <property type="protein sequence ID" value="PKY62669.1"/>
    <property type="molecule type" value="Genomic_DNA"/>
</dbReference>
<evidence type="ECO:0000256" key="1">
    <source>
        <dbReference type="SAM" id="MobiDB-lite"/>
    </source>
</evidence>